<dbReference type="PANTHER" id="PTHR30069:SF29">
    <property type="entry name" value="HEMOGLOBIN AND HEMOGLOBIN-HAPTOGLOBIN-BINDING PROTEIN 1-RELATED"/>
    <property type="match status" value="1"/>
</dbReference>
<evidence type="ECO:0000256" key="1">
    <source>
        <dbReference type="ARBA" id="ARBA00004571"/>
    </source>
</evidence>
<evidence type="ECO:0000313" key="15">
    <source>
        <dbReference type="EMBL" id="PXA04770.1"/>
    </source>
</evidence>
<dbReference type="EMBL" id="QHJQ01000003">
    <property type="protein sequence ID" value="PXA04770.1"/>
    <property type="molecule type" value="Genomic_DNA"/>
</dbReference>
<evidence type="ECO:0008006" key="17">
    <source>
        <dbReference type="Google" id="ProtNLM"/>
    </source>
</evidence>
<feature type="chain" id="PRO_5016410839" description="TonB-dependent receptor" evidence="12">
    <location>
        <begin position="27"/>
        <end position="652"/>
    </location>
</feature>
<keyword evidence="4 10" id="KW-0812">Transmembrane</keyword>
<dbReference type="InterPro" id="IPR039426">
    <property type="entry name" value="TonB-dep_rcpt-like"/>
</dbReference>
<evidence type="ECO:0000256" key="10">
    <source>
        <dbReference type="PROSITE-ProRule" id="PRU01360"/>
    </source>
</evidence>
<evidence type="ECO:0000256" key="4">
    <source>
        <dbReference type="ARBA" id="ARBA00022692"/>
    </source>
</evidence>
<evidence type="ECO:0000256" key="6">
    <source>
        <dbReference type="ARBA" id="ARBA00023077"/>
    </source>
</evidence>
<evidence type="ECO:0000259" key="14">
    <source>
        <dbReference type="Pfam" id="PF07715"/>
    </source>
</evidence>
<comment type="caution">
    <text evidence="15">The sequence shown here is derived from an EMBL/GenBank/DDBJ whole genome shotgun (WGS) entry which is preliminary data.</text>
</comment>
<dbReference type="InterPro" id="IPR000531">
    <property type="entry name" value="Beta-barrel_TonB"/>
</dbReference>
<accession>A0A317ZH43</accession>
<evidence type="ECO:0000256" key="5">
    <source>
        <dbReference type="ARBA" id="ARBA00022729"/>
    </source>
</evidence>
<dbReference type="Gene3D" id="2.40.170.20">
    <property type="entry name" value="TonB-dependent receptor, beta-barrel domain"/>
    <property type="match status" value="1"/>
</dbReference>
<evidence type="ECO:0000256" key="7">
    <source>
        <dbReference type="ARBA" id="ARBA00023136"/>
    </source>
</evidence>
<evidence type="ECO:0000256" key="3">
    <source>
        <dbReference type="ARBA" id="ARBA00022452"/>
    </source>
</evidence>
<keyword evidence="2 10" id="KW-0813">Transport</keyword>
<feature type="domain" description="TonB-dependent receptor-like beta-barrel" evidence="13">
    <location>
        <begin position="327"/>
        <end position="626"/>
    </location>
</feature>
<dbReference type="Pfam" id="PF07715">
    <property type="entry name" value="Plug"/>
    <property type="match status" value="1"/>
</dbReference>
<keyword evidence="6 11" id="KW-0798">TonB box</keyword>
<dbReference type="InterPro" id="IPR037066">
    <property type="entry name" value="Plug_dom_sf"/>
</dbReference>
<evidence type="ECO:0000256" key="8">
    <source>
        <dbReference type="ARBA" id="ARBA00023170"/>
    </source>
</evidence>
<keyword evidence="8" id="KW-0675">Receptor</keyword>
<evidence type="ECO:0000256" key="9">
    <source>
        <dbReference type="ARBA" id="ARBA00023237"/>
    </source>
</evidence>
<evidence type="ECO:0000256" key="12">
    <source>
        <dbReference type="SAM" id="SignalP"/>
    </source>
</evidence>
<keyword evidence="9 10" id="KW-0998">Cell outer membrane</keyword>
<dbReference type="Gene3D" id="2.170.130.10">
    <property type="entry name" value="TonB-dependent receptor, plug domain"/>
    <property type="match status" value="1"/>
</dbReference>
<evidence type="ECO:0000313" key="16">
    <source>
        <dbReference type="Proteomes" id="UP000247099"/>
    </source>
</evidence>
<dbReference type="PANTHER" id="PTHR30069">
    <property type="entry name" value="TONB-DEPENDENT OUTER MEMBRANE RECEPTOR"/>
    <property type="match status" value="1"/>
</dbReference>
<dbReference type="GO" id="GO:0044718">
    <property type="term" value="P:siderophore transmembrane transport"/>
    <property type="evidence" value="ECO:0007669"/>
    <property type="project" value="TreeGrafter"/>
</dbReference>
<dbReference type="AlphaFoldDB" id="A0A317ZH43"/>
<dbReference type="Proteomes" id="UP000247099">
    <property type="component" value="Unassembled WGS sequence"/>
</dbReference>
<dbReference type="Pfam" id="PF00593">
    <property type="entry name" value="TonB_dep_Rec_b-barrel"/>
    <property type="match status" value="1"/>
</dbReference>
<comment type="similarity">
    <text evidence="10 11">Belongs to the TonB-dependent receptor family.</text>
</comment>
<dbReference type="GO" id="GO:0015344">
    <property type="term" value="F:siderophore uptake transmembrane transporter activity"/>
    <property type="evidence" value="ECO:0007669"/>
    <property type="project" value="TreeGrafter"/>
</dbReference>
<evidence type="ECO:0000256" key="2">
    <source>
        <dbReference type="ARBA" id="ARBA00022448"/>
    </source>
</evidence>
<dbReference type="PROSITE" id="PS52016">
    <property type="entry name" value="TONB_DEPENDENT_REC_3"/>
    <property type="match status" value="1"/>
</dbReference>
<evidence type="ECO:0000259" key="13">
    <source>
        <dbReference type="Pfam" id="PF00593"/>
    </source>
</evidence>
<keyword evidence="5 12" id="KW-0732">Signal</keyword>
<dbReference type="RefSeq" id="WP_110130576.1">
    <property type="nucleotide sequence ID" value="NZ_QHJQ01000003.1"/>
</dbReference>
<keyword evidence="7 10" id="KW-0472">Membrane</keyword>
<dbReference type="FunCoup" id="A0A317ZH43">
    <property type="interactions" value="67"/>
</dbReference>
<dbReference type="GO" id="GO:0009279">
    <property type="term" value="C:cell outer membrane"/>
    <property type="evidence" value="ECO:0007669"/>
    <property type="project" value="UniProtKB-SubCell"/>
</dbReference>
<keyword evidence="16" id="KW-1185">Reference proteome</keyword>
<feature type="signal peptide" evidence="12">
    <location>
        <begin position="1"/>
        <end position="26"/>
    </location>
</feature>
<feature type="domain" description="TonB-dependent receptor plug" evidence="14">
    <location>
        <begin position="55"/>
        <end position="156"/>
    </location>
</feature>
<protein>
    <recommendedName>
        <fullName evidence="17">TonB-dependent receptor</fullName>
    </recommendedName>
</protein>
<reference evidence="15 16" key="1">
    <citation type="submission" date="2018-05" db="EMBL/GenBank/DDBJ databases">
        <title>Coraliomargarita sinensis sp. nov., isolated from a marine solar saltern.</title>
        <authorList>
            <person name="Zhou L.Y."/>
        </authorList>
    </citation>
    <scope>NUCLEOTIDE SEQUENCE [LARGE SCALE GENOMIC DNA]</scope>
    <source>
        <strain evidence="15 16">WN38</strain>
    </source>
</reference>
<dbReference type="InParanoid" id="A0A317ZH43"/>
<gene>
    <name evidence="15" type="ORF">DDZ13_06265</name>
</gene>
<keyword evidence="3 10" id="KW-1134">Transmembrane beta strand</keyword>
<proteinExistence type="inferred from homology"/>
<dbReference type="SUPFAM" id="SSF56935">
    <property type="entry name" value="Porins"/>
    <property type="match status" value="1"/>
</dbReference>
<dbReference type="InterPro" id="IPR036942">
    <property type="entry name" value="Beta-barrel_TonB_sf"/>
</dbReference>
<dbReference type="OrthoDB" id="101167at2"/>
<comment type="subcellular location">
    <subcellularLocation>
        <location evidence="1 10">Cell outer membrane</location>
        <topology evidence="1 10">Multi-pass membrane protein</topology>
    </subcellularLocation>
</comment>
<name>A0A317ZH43_9BACT</name>
<organism evidence="15 16">
    <name type="scientific">Coraliomargarita sinensis</name>
    <dbReference type="NCBI Taxonomy" id="2174842"/>
    <lineage>
        <taxon>Bacteria</taxon>
        <taxon>Pseudomonadati</taxon>
        <taxon>Verrucomicrobiota</taxon>
        <taxon>Opitutia</taxon>
        <taxon>Puniceicoccales</taxon>
        <taxon>Coraliomargaritaceae</taxon>
        <taxon>Coraliomargarita</taxon>
    </lineage>
</organism>
<evidence type="ECO:0000256" key="11">
    <source>
        <dbReference type="RuleBase" id="RU003357"/>
    </source>
</evidence>
<sequence>MHLKKVIRQTLFILSLAAAGSVSLGAEEPETPVYKLDDYVFVSTRTPLSTARLSPSVTAITDLDIDQWQDASLSEAIARTPGMVLWSNGSRGSVTSLSTRGTESNHTGFFLDGRRLNPGFGNQYDLGFLPLNNLESVEVQRGASTVNFGSSGIGGVINARLKSALGQKRPEASLFLEGGSNDYRKAGVDFALGTEAVGLSLSASTTQTDNERHNDSFEQLSLLSRLDWKLADSVYLELIGSAFDTMKELPGSTTGPTPFDNQDTTSWLLSPGIRYLTDDLSVHLFYSRSERTADIFEVNSAFDFGVFPALYLGDFPISNEIDVLTDEMDLQIDYSLSDNVLLTGGVVYRNDDVRNTNINTASPLAPPAPYGESFQQWGSFALLSWQLSDRFEVRAGIRHDDYSDYDDEVTGNATFIINLEELNATVFAKLANSYAPPGPVDLAYDSDQSTPLNAEESVSYEIGFRQSLLQDELTYSLVLFRNEIDDLLSFEPTTFDTFNIEEAVTQGAEISVKYQASKKLDLGLGYTYLVAESDRLNDPRTGGFVADPARDVPLARRPEHLLQLSAFYHCTDNFSAGVQAIGQFEREDIDPETFLQVPAEDFFVVRLVADWAIDENWSLYAKIENLLDEEYASAAGYPALGRAGYLGLKFTY</sequence>
<dbReference type="InterPro" id="IPR012910">
    <property type="entry name" value="Plug_dom"/>
</dbReference>
<dbReference type="CDD" id="cd01347">
    <property type="entry name" value="ligand_gated_channel"/>
    <property type="match status" value="1"/>
</dbReference>